<reference evidence="2" key="2">
    <citation type="submission" date="2012-10" db="EMBL/GenBank/DDBJ databases">
        <title>Improved high-quality draft of Thermaerobacter subterraneus C21, DSM 13965.</title>
        <authorList>
            <consortium name="DOE Joint Genome Institute"/>
            <person name="Eisen J."/>
            <person name="Huntemann M."/>
            <person name="Wei C.-L."/>
            <person name="Han J."/>
            <person name="Detter J.C."/>
            <person name="Han C."/>
            <person name="Tapia R."/>
            <person name="Chen A."/>
            <person name="Kyrpides N."/>
            <person name="Mavromatis K."/>
            <person name="Markowitz V."/>
            <person name="Szeto E."/>
            <person name="Ivanova N."/>
            <person name="Mikhailova N."/>
            <person name="Ovchinnikova G."/>
            <person name="Pagani I."/>
            <person name="Pati A."/>
            <person name="Goodwin L."/>
            <person name="Nordberg H.P."/>
            <person name="Cantor M.N."/>
            <person name="Hua S.X."/>
            <person name="Woyke T."/>
            <person name="Eisen J."/>
            <person name="Klenk H.-P."/>
        </authorList>
    </citation>
    <scope>NUCLEOTIDE SEQUENCE [LARGE SCALE GENOMIC DNA]</scope>
    <source>
        <strain evidence="2">DSM 13965</strain>
    </source>
</reference>
<evidence type="ECO:0000313" key="2">
    <source>
        <dbReference type="EMBL" id="EKP95698.1"/>
    </source>
</evidence>
<dbReference type="HOGENOM" id="CLU_2604915_0_0_9"/>
<keyword evidence="1" id="KW-1133">Transmembrane helix</keyword>
<evidence type="ECO:0000256" key="1">
    <source>
        <dbReference type="SAM" id="Phobius"/>
    </source>
</evidence>
<dbReference type="AlphaFoldDB" id="K6Q357"/>
<reference evidence="2" key="1">
    <citation type="submission" date="2010-10" db="EMBL/GenBank/DDBJ databases">
        <authorList>
            <consortium name="US DOE Joint Genome Institute (JGI-PGF)"/>
            <person name="Lucas S."/>
            <person name="Copeland A."/>
            <person name="Lapidus A."/>
            <person name="Bruce D."/>
            <person name="Goodwin L."/>
            <person name="Pitluck S."/>
            <person name="Kyrpides N."/>
            <person name="Mavromatis K."/>
            <person name="Detter J.C."/>
            <person name="Han C."/>
            <person name="Land M."/>
            <person name="Hauser L."/>
            <person name="Markowitz V."/>
            <person name="Cheng J.-F."/>
            <person name="Hugenholtz P."/>
            <person name="Woyke T."/>
            <person name="Wu D."/>
            <person name="Pukall R."/>
            <person name="Wahrenburg C."/>
            <person name="Brambilla E."/>
            <person name="Klenk H.-P."/>
            <person name="Eisen J.A."/>
        </authorList>
    </citation>
    <scope>NUCLEOTIDE SEQUENCE [LARGE SCALE GENOMIC DNA]</scope>
    <source>
        <strain evidence="2">DSM 13965</strain>
    </source>
</reference>
<keyword evidence="3" id="KW-1185">Reference proteome</keyword>
<evidence type="ECO:0000313" key="3">
    <source>
        <dbReference type="Proteomes" id="UP000005710"/>
    </source>
</evidence>
<dbReference type="RefSeq" id="WP_006903727.1">
    <property type="nucleotide sequence ID" value="NZ_JH976535.1"/>
</dbReference>
<dbReference type="Proteomes" id="UP000005710">
    <property type="component" value="Unassembled WGS sequence"/>
</dbReference>
<organism evidence="2 3">
    <name type="scientific">Thermaerobacter subterraneus DSM 13965</name>
    <dbReference type="NCBI Taxonomy" id="867903"/>
    <lineage>
        <taxon>Bacteria</taxon>
        <taxon>Bacillati</taxon>
        <taxon>Bacillota</taxon>
        <taxon>Clostridia</taxon>
        <taxon>Eubacteriales</taxon>
        <taxon>Clostridiales Family XVII. Incertae Sedis</taxon>
        <taxon>Thermaerobacter</taxon>
    </lineage>
</organism>
<proteinExistence type="predicted"/>
<keyword evidence="1" id="KW-0472">Membrane</keyword>
<comment type="caution">
    <text evidence="2">The sequence shown here is derived from an EMBL/GenBank/DDBJ whole genome shotgun (WGS) entry which is preliminary data.</text>
</comment>
<feature type="transmembrane region" description="Helical" evidence="1">
    <location>
        <begin position="53"/>
        <end position="76"/>
    </location>
</feature>
<accession>K6Q357</accession>
<gene>
    <name evidence="2" type="ORF">ThesuDRAFT_01457</name>
</gene>
<keyword evidence="1" id="KW-0812">Transmembrane</keyword>
<sequence length="79" mass="8126">MSTILAVVALLAEAAEPVTALAFLGSGLFLLRFEATAGDLGPAARRLARRVGWAYLVLAGVIGVLLITGIVPWGLAEHG</sequence>
<name>K6Q357_9FIRM</name>
<protein>
    <submittedName>
        <fullName evidence="2">Uncharacterized protein</fullName>
    </submittedName>
</protein>
<dbReference type="EMBL" id="AENY02000002">
    <property type="protein sequence ID" value="EKP95698.1"/>
    <property type="molecule type" value="Genomic_DNA"/>
</dbReference>